<evidence type="ECO:0000256" key="1">
    <source>
        <dbReference type="ARBA" id="ARBA00001933"/>
    </source>
</evidence>
<evidence type="ECO:0000259" key="6">
    <source>
        <dbReference type="Pfam" id="PF00155"/>
    </source>
</evidence>
<dbReference type="InterPro" id="IPR015422">
    <property type="entry name" value="PyrdxlP-dep_Trfase_small"/>
</dbReference>
<dbReference type="Proteomes" id="UP000492821">
    <property type="component" value="Unassembled WGS sequence"/>
</dbReference>
<organism evidence="7 8">
    <name type="scientific">Panagrellus redivivus</name>
    <name type="common">Microworm</name>
    <dbReference type="NCBI Taxonomy" id="6233"/>
    <lineage>
        <taxon>Eukaryota</taxon>
        <taxon>Metazoa</taxon>
        <taxon>Ecdysozoa</taxon>
        <taxon>Nematoda</taxon>
        <taxon>Chromadorea</taxon>
        <taxon>Rhabditida</taxon>
        <taxon>Tylenchina</taxon>
        <taxon>Panagrolaimomorpha</taxon>
        <taxon>Panagrolaimoidea</taxon>
        <taxon>Panagrolaimidae</taxon>
        <taxon>Panagrellus</taxon>
    </lineage>
</organism>
<dbReference type="InterPro" id="IPR050087">
    <property type="entry name" value="AON_synthase_class-II"/>
</dbReference>
<dbReference type="Gene3D" id="3.90.1150.10">
    <property type="entry name" value="Aspartate Aminotransferase, domain 1"/>
    <property type="match status" value="1"/>
</dbReference>
<dbReference type="GO" id="GO:0005739">
    <property type="term" value="C:mitochondrion"/>
    <property type="evidence" value="ECO:0007669"/>
    <property type="project" value="TreeGrafter"/>
</dbReference>
<evidence type="ECO:0000313" key="7">
    <source>
        <dbReference type="Proteomes" id="UP000492821"/>
    </source>
</evidence>
<dbReference type="CDD" id="cd06454">
    <property type="entry name" value="KBL_like"/>
    <property type="match status" value="1"/>
</dbReference>
<accession>A0A7E4VW23</accession>
<keyword evidence="3" id="KW-0808">Transferase</keyword>
<dbReference type="Pfam" id="PF00155">
    <property type="entry name" value="Aminotran_1_2"/>
    <property type="match status" value="1"/>
</dbReference>
<feature type="domain" description="Aminotransferase class I/classII large" evidence="6">
    <location>
        <begin position="73"/>
        <end position="415"/>
    </location>
</feature>
<evidence type="ECO:0000256" key="2">
    <source>
        <dbReference type="ARBA" id="ARBA00008392"/>
    </source>
</evidence>
<dbReference type="GO" id="GO:0006567">
    <property type="term" value="P:L-threonine catabolic process"/>
    <property type="evidence" value="ECO:0007669"/>
    <property type="project" value="InterPro"/>
</dbReference>
<evidence type="ECO:0000256" key="5">
    <source>
        <dbReference type="ARBA" id="ARBA00023315"/>
    </source>
</evidence>
<reference evidence="7" key="1">
    <citation type="journal article" date="2013" name="Genetics">
        <title>The draft genome and transcriptome of Panagrellus redivivus are shaped by the harsh demands of a free-living lifestyle.</title>
        <authorList>
            <person name="Srinivasan J."/>
            <person name="Dillman A.R."/>
            <person name="Macchietto M.G."/>
            <person name="Heikkinen L."/>
            <person name="Lakso M."/>
            <person name="Fracchia K.M."/>
            <person name="Antoshechkin I."/>
            <person name="Mortazavi A."/>
            <person name="Wong G."/>
            <person name="Sternberg P.W."/>
        </authorList>
    </citation>
    <scope>NUCLEOTIDE SEQUENCE [LARGE SCALE GENOMIC DNA]</scope>
    <source>
        <strain evidence="7">MT8872</strain>
    </source>
</reference>
<sequence length="426" mass="46502">MLRQSLSSVHGRRSGGFLMRNSSRSLASAAHVKLVAQLREELGAIRDAGTFKHERIISGPQGMEIRVSGLEKPVLNFCANNYLGLSSHPAVIKAGKDTLTSHGAGLSSVRFICGTQDIHRRLENKIAQFHGRDDAILYAACFDANAGIFEVLTGKDDAIISDELNHASIIDGIRLSKAQRFLYKHLDLEDLEAKLIAAKGNRRRVIVTDGAFSMDGDIAPLPEIVELAEKYRALIFLDECHATGFLGKTGRGTEQHFELNNRVDIINSTLGKALGGAMGGYTTGPRELIDLLRQRSRPYLFSNSLAPSIVGSSTQVLDLLMNDSSFTKSLQANVSLFRTEMVKAGFTVLGSPAHPICPVLLKDARLASAFADEMLKEGIYVIGFSFPVVPKEKARIRVQISAAHSTDQIEHCIHAFKKIGKKLNVI</sequence>
<dbReference type="InterPro" id="IPR015421">
    <property type="entry name" value="PyrdxlP-dep_Trfase_major"/>
</dbReference>
<dbReference type="AlphaFoldDB" id="A0A7E4VW23"/>
<dbReference type="InterPro" id="IPR004839">
    <property type="entry name" value="Aminotransferase_I/II_large"/>
</dbReference>
<evidence type="ECO:0000313" key="8">
    <source>
        <dbReference type="WBParaSite" id="Pan_g3942.t1"/>
    </source>
</evidence>
<dbReference type="NCBIfam" id="TIGR01822">
    <property type="entry name" value="2am3keto_CoA"/>
    <property type="match status" value="1"/>
</dbReference>
<dbReference type="GO" id="GO:0030170">
    <property type="term" value="F:pyridoxal phosphate binding"/>
    <property type="evidence" value="ECO:0007669"/>
    <property type="project" value="InterPro"/>
</dbReference>
<dbReference type="InterPro" id="IPR011282">
    <property type="entry name" value="2am3keto_CoA_ligase"/>
</dbReference>
<comment type="similarity">
    <text evidence="2">Belongs to the class-II pyridoxal-phosphate-dependent aminotransferase family.</text>
</comment>
<keyword evidence="5" id="KW-0012">Acyltransferase</keyword>
<dbReference type="GO" id="GO:0008890">
    <property type="term" value="F:glycine C-acetyltransferase activity"/>
    <property type="evidence" value="ECO:0007669"/>
    <property type="project" value="InterPro"/>
</dbReference>
<keyword evidence="4" id="KW-0663">Pyridoxal phosphate</keyword>
<dbReference type="SUPFAM" id="SSF53383">
    <property type="entry name" value="PLP-dependent transferases"/>
    <property type="match status" value="1"/>
</dbReference>
<comment type="cofactor">
    <cofactor evidence="1">
        <name>pyridoxal 5'-phosphate</name>
        <dbReference type="ChEBI" id="CHEBI:597326"/>
    </cofactor>
</comment>
<evidence type="ECO:0000256" key="4">
    <source>
        <dbReference type="ARBA" id="ARBA00022898"/>
    </source>
</evidence>
<protein>
    <submittedName>
        <fullName evidence="8">Aminotran_1_2 domain-containing protein</fullName>
    </submittedName>
</protein>
<dbReference type="Gene3D" id="3.40.640.10">
    <property type="entry name" value="Type I PLP-dependent aspartate aminotransferase-like (Major domain)"/>
    <property type="match status" value="1"/>
</dbReference>
<dbReference type="InterPro" id="IPR015424">
    <property type="entry name" value="PyrdxlP-dep_Trfase"/>
</dbReference>
<dbReference type="FunFam" id="3.40.640.10:FF:000006">
    <property type="entry name" value="5-aminolevulinate synthase, mitochondrial"/>
    <property type="match status" value="1"/>
</dbReference>
<dbReference type="PANTHER" id="PTHR13693">
    <property type="entry name" value="CLASS II AMINOTRANSFERASE/8-AMINO-7-OXONONANOATE SYNTHASE"/>
    <property type="match status" value="1"/>
</dbReference>
<keyword evidence="7" id="KW-1185">Reference proteome</keyword>
<dbReference type="HAMAP" id="MF_00985">
    <property type="entry name" value="2am3keto_CoA_ligase"/>
    <property type="match status" value="1"/>
</dbReference>
<evidence type="ECO:0000256" key="3">
    <source>
        <dbReference type="ARBA" id="ARBA00022679"/>
    </source>
</evidence>
<dbReference type="PANTHER" id="PTHR13693:SF102">
    <property type="entry name" value="2-AMINO-3-KETOBUTYRATE COENZYME A LIGASE, MITOCHONDRIAL"/>
    <property type="match status" value="1"/>
</dbReference>
<reference evidence="8" key="2">
    <citation type="submission" date="2020-10" db="UniProtKB">
        <authorList>
            <consortium name="WormBaseParasite"/>
        </authorList>
    </citation>
    <scope>IDENTIFICATION</scope>
</reference>
<name>A0A7E4VW23_PANRE</name>
<dbReference type="NCBIfam" id="NF005394">
    <property type="entry name" value="PRK06939.1"/>
    <property type="match status" value="1"/>
</dbReference>
<proteinExistence type="inferred from homology"/>
<dbReference type="WBParaSite" id="Pan_g3942.t1">
    <property type="protein sequence ID" value="Pan_g3942.t1"/>
    <property type="gene ID" value="Pan_g3942"/>
</dbReference>